<name>A0AA89ASC0_9ASTE</name>
<feature type="region of interest" description="Disordered" evidence="1">
    <location>
        <begin position="101"/>
        <end position="126"/>
    </location>
</feature>
<dbReference type="Pfam" id="PF07727">
    <property type="entry name" value="RVT_2"/>
    <property type="match status" value="1"/>
</dbReference>
<evidence type="ECO:0000313" key="3">
    <source>
        <dbReference type="EMBL" id="KAK3010351.1"/>
    </source>
</evidence>
<proteinExistence type="predicted"/>
<evidence type="ECO:0000313" key="4">
    <source>
        <dbReference type="Proteomes" id="UP001188597"/>
    </source>
</evidence>
<keyword evidence="4" id="KW-1185">Reference proteome</keyword>
<reference evidence="3" key="1">
    <citation type="submission" date="2022-12" db="EMBL/GenBank/DDBJ databases">
        <title>Draft genome assemblies for two species of Escallonia (Escalloniales).</title>
        <authorList>
            <person name="Chanderbali A."/>
            <person name="Dervinis C."/>
            <person name="Anghel I."/>
            <person name="Soltis D."/>
            <person name="Soltis P."/>
            <person name="Zapata F."/>
        </authorList>
    </citation>
    <scope>NUCLEOTIDE SEQUENCE</scope>
    <source>
        <strain evidence="3">UCBG64.0493</strain>
        <tissue evidence="3">Leaf</tissue>
    </source>
</reference>
<dbReference type="Proteomes" id="UP001188597">
    <property type="component" value="Unassembled WGS sequence"/>
</dbReference>
<gene>
    <name evidence="3" type="ORF">RJ639_012784</name>
</gene>
<dbReference type="EMBL" id="JAVXUP010001552">
    <property type="protein sequence ID" value="KAK3010351.1"/>
    <property type="molecule type" value="Genomic_DNA"/>
</dbReference>
<sequence>KVLRLKNALYGLKQAPRAWNSRIDKYFQERGFKKCPHEHALYIKMNGKGDILINYRLATADETILPTNDRPTPLNSQAARARQGALSVVPGREPLSVIAGKEAGSLVSHRRQGMRPEGPDLVKTSK</sequence>
<dbReference type="AlphaFoldDB" id="A0AA89ASC0"/>
<comment type="caution">
    <text evidence="3">The sequence shown here is derived from an EMBL/GenBank/DDBJ whole genome shotgun (WGS) entry which is preliminary data.</text>
</comment>
<feature type="non-terminal residue" evidence="3">
    <location>
        <position position="126"/>
    </location>
</feature>
<protein>
    <recommendedName>
        <fullName evidence="2">Reverse transcriptase Ty1/copia-type domain-containing protein</fullName>
    </recommendedName>
</protein>
<dbReference type="InterPro" id="IPR013103">
    <property type="entry name" value="RVT_2"/>
</dbReference>
<organism evidence="3 4">
    <name type="scientific">Escallonia herrerae</name>
    <dbReference type="NCBI Taxonomy" id="1293975"/>
    <lineage>
        <taxon>Eukaryota</taxon>
        <taxon>Viridiplantae</taxon>
        <taxon>Streptophyta</taxon>
        <taxon>Embryophyta</taxon>
        <taxon>Tracheophyta</taxon>
        <taxon>Spermatophyta</taxon>
        <taxon>Magnoliopsida</taxon>
        <taxon>eudicotyledons</taxon>
        <taxon>Gunneridae</taxon>
        <taxon>Pentapetalae</taxon>
        <taxon>asterids</taxon>
        <taxon>campanulids</taxon>
        <taxon>Escalloniales</taxon>
        <taxon>Escalloniaceae</taxon>
        <taxon>Escallonia</taxon>
    </lineage>
</organism>
<evidence type="ECO:0000256" key="1">
    <source>
        <dbReference type="SAM" id="MobiDB-lite"/>
    </source>
</evidence>
<accession>A0AA89ASC0</accession>
<evidence type="ECO:0000259" key="2">
    <source>
        <dbReference type="Pfam" id="PF07727"/>
    </source>
</evidence>
<feature type="domain" description="Reverse transcriptase Ty1/copia-type" evidence="2">
    <location>
        <begin position="1"/>
        <end position="54"/>
    </location>
</feature>